<evidence type="ECO:0000313" key="2">
    <source>
        <dbReference type="Proteomes" id="UP001497700"/>
    </source>
</evidence>
<name>A0ACB9ZAD5_9PEZI</name>
<comment type="caution">
    <text evidence="1">The sequence shown here is derived from an EMBL/GenBank/DDBJ whole genome shotgun (WGS) entry which is preliminary data.</text>
</comment>
<accession>A0ACB9ZAD5</accession>
<proteinExistence type="predicted"/>
<reference evidence="1 2" key="1">
    <citation type="journal article" date="2022" name="New Phytol.">
        <title>Ecological generalism drives hyperdiversity of secondary metabolite gene clusters in xylarialean endophytes.</title>
        <authorList>
            <person name="Franco M.E.E."/>
            <person name="Wisecaver J.H."/>
            <person name="Arnold A.E."/>
            <person name="Ju Y.M."/>
            <person name="Slot J.C."/>
            <person name="Ahrendt S."/>
            <person name="Moore L.P."/>
            <person name="Eastman K.E."/>
            <person name="Scott K."/>
            <person name="Konkel Z."/>
            <person name="Mondo S.J."/>
            <person name="Kuo A."/>
            <person name="Hayes R.D."/>
            <person name="Haridas S."/>
            <person name="Andreopoulos B."/>
            <person name="Riley R."/>
            <person name="LaButti K."/>
            <person name="Pangilinan J."/>
            <person name="Lipzen A."/>
            <person name="Amirebrahimi M."/>
            <person name="Yan J."/>
            <person name="Adam C."/>
            <person name="Keymanesh K."/>
            <person name="Ng V."/>
            <person name="Louie K."/>
            <person name="Northen T."/>
            <person name="Drula E."/>
            <person name="Henrissat B."/>
            <person name="Hsieh H.M."/>
            <person name="Youens-Clark K."/>
            <person name="Lutzoni F."/>
            <person name="Miadlikowska J."/>
            <person name="Eastwood D.C."/>
            <person name="Hamelin R.C."/>
            <person name="Grigoriev I.V."/>
            <person name="U'Ren J.M."/>
        </authorList>
    </citation>
    <scope>NUCLEOTIDE SEQUENCE [LARGE SCALE GENOMIC DNA]</scope>
    <source>
        <strain evidence="1 2">CBS 119005</strain>
    </source>
</reference>
<keyword evidence="2" id="KW-1185">Reference proteome</keyword>
<sequence>MLSLLRCRAASFGGRRAFASLTQHGNLRNTPTVVKATGPETRNGSLEARNLEKAVGALHRDGLVVVEDVIPHESLDQLNEKMVQDARVLQGRGEDGPFNYNTGNIQQDAPPVAEYFSPAIFTNSIATQITTAVLGPRPKWTFCSANSAMPPLPGGAPSRQPVHSDADFRHPDHPFALVVNVPLVTMTPENGSTEIWLGTHSHGNGAEAQEGAHGERASGRIREDLFAAREETCPPCQPVVKKGSIVIRDLRLWHAGMPNLSSEVRVMLAMIHFAPWYRNPMRLQFSEDVKDVLGKLESEGRLGLEIPVDWITREEALETYLNRGFGNSYDFNQAP</sequence>
<protein>
    <submittedName>
        <fullName evidence="1">Uncharacterized protein</fullName>
    </submittedName>
</protein>
<dbReference type="Proteomes" id="UP001497700">
    <property type="component" value="Unassembled WGS sequence"/>
</dbReference>
<organism evidence="1 2">
    <name type="scientific">Hypoxylon rubiginosum</name>
    <dbReference type="NCBI Taxonomy" id="110542"/>
    <lineage>
        <taxon>Eukaryota</taxon>
        <taxon>Fungi</taxon>
        <taxon>Dikarya</taxon>
        <taxon>Ascomycota</taxon>
        <taxon>Pezizomycotina</taxon>
        <taxon>Sordariomycetes</taxon>
        <taxon>Xylariomycetidae</taxon>
        <taxon>Xylariales</taxon>
        <taxon>Hypoxylaceae</taxon>
        <taxon>Hypoxylon</taxon>
    </lineage>
</organism>
<gene>
    <name evidence="1" type="ORF">F4820DRAFT_170452</name>
</gene>
<evidence type="ECO:0000313" key="1">
    <source>
        <dbReference type="EMBL" id="KAI4867958.1"/>
    </source>
</evidence>
<dbReference type="EMBL" id="MU393442">
    <property type="protein sequence ID" value="KAI4867958.1"/>
    <property type="molecule type" value="Genomic_DNA"/>
</dbReference>